<dbReference type="RefSeq" id="WP_188461851.1">
    <property type="nucleotide sequence ID" value="NZ_BAABHU010000004.1"/>
</dbReference>
<dbReference type="InterPro" id="IPR000182">
    <property type="entry name" value="GNAT_dom"/>
</dbReference>
<gene>
    <name evidence="2" type="ORF">GCM10011506_14780</name>
</gene>
<dbReference type="SUPFAM" id="SSF55729">
    <property type="entry name" value="Acyl-CoA N-acyltransferases (Nat)"/>
    <property type="match status" value="1"/>
</dbReference>
<accession>A0ABQ1LVC2</accession>
<feature type="domain" description="N-acetyltransferase" evidence="1">
    <location>
        <begin position="18"/>
        <end position="164"/>
    </location>
</feature>
<evidence type="ECO:0000259" key="1">
    <source>
        <dbReference type="PROSITE" id="PS51186"/>
    </source>
</evidence>
<evidence type="ECO:0000313" key="2">
    <source>
        <dbReference type="EMBL" id="GGC30384.1"/>
    </source>
</evidence>
<organism evidence="2 3">
    <name type="scientific">Marivirga lumbricoides</name>
    <dbReference type="NCBI Taxonomy" id="1046115"/>
    <lineage>
        <taxon>Bacteria</taxon>
        <taxon>Pseudomonadati</taxon>
        <taxon>Bacteroidota</taxon>
        <taxon>Cytophagia</taxon>
        <taxon>Cytophagales</taxon>
        <taxon>Marivirgaceae</taxon>
        <taxon>Marivirga</taxon>
    </lineage>
</organism>
<dbReference type="PROSITE" id="PS51186">
    <property type="entry name" value="GNAT"/>
    <property type="match status" value="1"/>
</dbReference>
<keyword evidence="3" id="KW-1185">Reference proteome</keyword>
<dbReference type="EMBL" id="BMEC01000004">
    <property type="protein sequence ID" value="GGC30384.1"/>
    <property type="molecule type" value="Genomic_DNA"/>
</dbReference>
<protein>
    <recommendedName>
        <fullName evidence="1">N-acetyltransferase domain-containing protein</fullName>
    </recommendedName>
</protein>
<name>A0ABQ1LVC2_9BACT</name>
<dbReference type="InterPro" id="IPR016181">
    <property type="entry name" value="Acyl_CoA_acyltransferase"/>
</dbReference>
<dbReference type="Pfam" id="PF00583">
    <property type="entry name" value="Acetyltransf_1"/>
    <property type="match status" value="1"/>
</dbReference>
<comment type="caution">
    <text evidence="2">The sequence shown here is derived from an EMBL/GenBank/DDBJ whole genome shotgun (WGS) entry which is preliminary data.</text>
</comment>
<sequence>MEISIGNEKCLILYKIPLKIRPYIPSDKAAVLHLFDLNTPQFFDETEKAGLFSYLENEVEDYFVVEEKDKLIGAGGINYELQAKTAVISWDIIAPTHHGEGIGRKLMKHRIEFIRKKADIDKIVVRTSQHTYLFYEKMGFKLLEVKKDYWAEGFDLYYMEQPTKKD</sequence>
<reference evidence="3" key="1">
    <citation type="journal article" date="2019" name="Int. J. Syst. Evol. Microbiol.">
        <title>The Global Catalogue of Microorganisms (GCM) 10K type strain sequencing project: providing services to taxonomists for standard genome sequencing and annotation.</title>
        <authorList>
            <consortium name="The Broad Institute Genomics Platform"/>
            <consortium name="The Broad Institute Genome Sequencing Center for Infectious Disease"/>
            <person name="Wu L."/>
            <person name="Ma J."/>
        </authorList>
    </citation>
    <scope>NUCLEOTIDE SEQUENCE [LARGE SCALE GENOMIC DNA]</scope>
    <source>
        <strain evidence="3">CGMCC 1.10832</strain>
    </source>
</reference>
<dbReference type="Proteomes" id="UP000636010">
    <property type="component" value="Unassembled WGS sequence"/>
</dbReference>
<evidence type="ECO:0000313" key="3">
    <source>
        <dbReference type="Proteomes" id="UP000636010"/>
    </source>
</evidence>
<proteinExistence type="predicted"/>
<dbReference type="CDD" id="cd04301">
    <property type="entry name" value="NAT_SF"/>
    <property type="match status" value="1"/>
</dbReference>
<dbReference type="Gene3D" id="3.40.630.30">
    <property type="match status" value="1"/>
</dbReference>